<feature type="domain" description="Glycosyltransferase 2-like" evidence="6">
    <location>
        <begin position="8"/>
        <end position="122"/>
    </location>
</feature>
<organism evidence="7">
    <name type="scientific">hydrothermal vent metagenome</name>
    <dbReference type="NCBI Taxonomy" id="652676"/>
    <lineage>
        <taxon>unclassified sequences</taxon>
        <taxon>metagenomes</taxon>
        <taxon>ecological metagenomes</taxon>
    </lineage>
</organism>
<dbReference type="PANTHER" id="PTHR43646">
    <property type="entry name" value="GLYCOSYLTRANSFERASE"/>
    <property type="match status" value="1"/>
</dbReference>
<name>A0A3B0YS28_9ZZZZ</name>
<dbReference type="GO" id="GO:0016757">
    <property type="term" value="F:glycosyltransferase activity"/>
    <property type="evidence" value="ECO:0007669"/>
    <property type="project" value="UniProtKB-KW"/>
</dbReference>
<comment type="subcellular location">
    <subcellularLocation>
        <location evidence="1">Cell membrane</location>
    </subcellularLocation>
</comment>
<proteinExistence type="predicted"/>
<dbReference type="PANTHER" id="PTHR43646:SF2">
    <property type="entry name" value="GLYCOSYLTRANSFERASE 2-LIKE DOMAIN-CONTAINING PROTEIN"/>
    <property type="match status" value="1"/>
</dbReference>
<dbReference type="AlphaFoldDB" id="A0A3B0YS28"/>
<evidence type="ECO:0000259" key="6">
    <source>
        <dbReference type="Pfam" id="PF00535"/>
    </source>
</evidence>
<dbReference type="NCBIfam" id="TIGR04283">
    <property type="entry name" value="glyco_like_mftF"/>
    <property type="match status" value="1"/>
</dbReference>
<dbReference type="SUPFAM" id="SSF53448">
    <property type="entry name" value="Nucleotide-diphospho-sugar transferases"/>
    <property type="match status" value="1"/>
</dbReference>
<keyword evidence="2" id="KW-1003">Cell membrane</keyword>
<accession>A0A3B0YS28</accession>
<dbReference type="Pfam" id="PF00535">
    <property type="entry name" value="Glycos_transf_2"/>
    <property type="match status" value="1"/>
</dbReference>
<evidence type="ECO:0000256" key="5">
    <source>
        <dbReference type="ARBA" id="ARBA00023136"/>
    </source>
</evidence>
<evidence type="ECO:0000313" key="7">
    <source>
        <dbReference type="EMBL" id="VAW77119.1"/>
    </source>
</evidence>
<keyword evidence="3" id="KW-0328">Glycosyltransferase</keyword>
<dbReference type="GO" id="GO:0005886">
    <property type="term" value="C:plasma membrane"/>
    <property type="evidence" value="ECO:0007669"/>
    <property type="project" value="UniProtKB-SubCell"/>
</dbReference>
<dbReference type="InterPro" id="IPR026461">
    <property type="entry name" value="Trfase_2_rSAM/seldom_assoc"/>
</dbReference>
<keyword evidence="5" id="KW-0472">Membrane</keyword>
<dbReference type="CDD" id="cd02522">
    <property type="entry name" value="GT_2_like_a"/>
    <property type="match status" value="1"/>
</dbReference>
<dbReference type="EMBL" id="UOFL01000118">
    <property type="protein sequence ID" value="VAW77119.1"/>
    <property type="molecule type" value="Genomic_DNA"/>
</dbReference>
<sequence length="259" mass="29287">MQTFKKISVIIPLLNETKNLLALLYSLQILRSQGHEIIVVDGGSTDGSLQQLKALVEPNQKLSATAVTNVDDTGFLIDSLLESTPGRAIQMNLGATLATGDLLWFVHADSTLSTEVIKALMQLSVCHALAMKPRIGLWGWFNIKLSGNLMSLKIIQGLMNFRSRMSSIATGDQAMFVDKNLFEQVGRFQEIPIMEDIALSQQLKKICRPVRLKNKLITSSRRWEKNGVWRTVFLMWRLRWEYALGKDPVILAQRYRNNE</sequence>
<dbReference type="InterPro" id="IPR001173">
    <property type="entry name" value="Glyco_trans_2-like"/>
</dbReference>
<evidence type="ECO:0000256" key="2">
    <source>
        <dbReference type="ARBA" id="ARBA00022475"/>
    </source>
</evidence>
<gene>
    <name evidence="7" type="ORF">MNBD_GAMMA12-251</name>
</gene>
<evidence type="ECO:0000256" key="4">
    <source>
        <dbReference type="ARBA" id="ARBA00022679"/>
    </source>
</evidence>
<keyword evidence="4" id="KW-0808">Transferase</keyword>
<evidence type="ECO:0000256" key="1">
    <source>
        <dbReference type="ARBA" id="ARBA00004236"/>
    </source>
</evidence>
<dbReference type="Gene3D" id="3.90.550.10">
    <property type="entry name" value="Spore Coat Polysaccharide Biosynthesis Protein SpsA, Chain A"/>
    <property type="match status" value="1"/>
</dbReference>
<dbReference type="InterPro" id="IPR029044">
    <property type="entry name" value="Nucleotide-diphossugar_trans"/>
</dbReference>
<reference evidence="7" key="1">
    <citation type="submission" date="2018-06" db="EMBL/GenBank/DDBJ databases">
        <authorList>
            <person name="Zhirakovskaya E."/>
        </authorList>
    </citation>
    <scope>NUCLEOTIDE SEQUENCE</scope>
</reference>
<evidence type="ECO:0000256" key="3">
    <source>
        <dbReference type="ARBA" id="ARBA00022676"/>
    </source>
</evidence>
<protein>
    <recommendedName>
        <fullName evidence="6">Glycosyltransferase 2-like domain-containing protein</fullName>
    </recommendedName>
</protein>